<dbReference type="InterPro" id="IPR037066">
    <property type="entry name" value="Plug_dom_sf"/>
</dbReference>
<evidence type="ECO:0000256" key="1">
    <source>
        <dbReference type="ARBA" id="ARBA00004442"/>
    </source>
</evidence>
<dbReference type="Gene3D" id="3.55.50.30">
    <property type="match status" value="1"/>
</dbReference>
<sequence>MFDKTITDHLSAPAVRGTFTRGTALSLLLRGTDVSYRVVAGSFALYRLPKSENADFRDTARDLPIPEILVMGRRSQNVDIRRSTNDIRPYKVLERSKFAEATRDDLNEILRTELTANAASAAPAQILRNAGDSRSSIDLRGLGPDRTLVLVDGRRFPTIPTFTLDNLQPDINAIPLIAIERVESITSTAGGTYGPGALGGAVNIVLRQKMRGVEMRGTAGLSSRGDAGTTSLETMIGLRSSDDRTGIMLVGGLRKANGLLRKNRDYSERQRKLQFKNDPAGYSPLRYAANSGGFYRFTDSVTVYSSSGEPLRLKPEYGGANLGSAYSYLPSSFSGSRNEAITLLQANAGKLTFDSAPDLRDGEASLLPRVQSEAALVNLDHRFGDAFEVYVSGAWLQNRSRYDFADGEQTVTYPFAPTNPFQQSVVFTLPRPDLIGLYTQKIVTTHMTTGVTASLGGHWRLNIDASLGRVRVSNASVNSVVSFPLLNALLTGKPGGLDLPVVDPLAPEAERNAALLAYRETGRTSQVLTNHFYDASLRLAGPLVHLPGGPLTATASAEWRRETVPETQRVSNFPASKRVLDNSPRQVQVASALLELRAPITGSDQRLPFLRKLEVQLALRGDSSRTLYPTSFGSILPGQEPETRSHRLALTYTAGVRIRPRHNLLLRLSSATGELPPTIRNLQSTFGYFVNSDALLADSKRGGRPVGSERSFIFLYGGSPDSPPERARGISAGLVLNPDPRRWPQFSLDYSHIHRTREPYVLSYIFFDDENALARVPEVLAREGSDPGRLRRLPLTDADAALGFTAGIVTHVDGRGVNDGETVLKSLDADLSWQLPATRFGIFDLNASATWTSSLRHRISGTRLSTERAGYADGPVKWRGVLSLDWHLGSSSAGLRANYTGSYRPIYGSPADAQYNPQILRFQGRQRIPQQVTFDLRVGQTLAVGVGVLKRAQVELVIANVFDASPPITADPQTLGYSTYADPRRRRFSLALGTAF</sequence>
<dbReference type="Pfam" id="PF07715">
    <property type="entry name" value="Plug"/>
    <property type="match status" value="1"/>
</dbReference>
<dbReference type="PANTHER" id="PTHR47234">
    <property type="match status" value="1"/>
</dbReference>
<evidence type="ECO:0000256" key="2">
    <source>
        <dbReference type="ARBA" id="ARBA00023136"/>
    </source>
</evidence>
<keyword evidence="5" id="KW-0675">Receptor</keyword>
<dbReference type="EMBL" id="JAPDOB010000001">
    <property type="protein sequence ID" value="MCW3797204.1"/>
    <property type="molecule type" value="Genomic_DNA"/>
</dbReference>
<dbReference type="PANTHER" id="PTHR47234:SF1">
    <property type="entry name" value="TONB-DEPENDENT RECEPTOR"/>
    <property type="match status" value="1"/>
</dbReference>
<keyword evidence="6" id="KW-1185">Reference proteome</keyword>
<dbReference type="Proteomes" id="UP001526246">
    <property type="component" value="Unassembled WGS sequence"/>
</dbReference>
<feature type="domain" description="TonB-dependent receptor plug" evidence="4">
    <location>
        <begin position="102"/>
        <end position="201"/>
    </location>
</feature>
<keyword evidence="3" id="KW-0998">Cell outer membrane</keyword>
<dbReference type="InterPro" id="IPR036942">
    <property type="entry name" value="Beta-barrel_TonB_sf"/>
</dbReference>
<accession>A0ABT3JDX3</accession>
<organism evidence="5 6">
    <name type="scientific">Sphingomonas arvum</name>
    <dbReference type="NCBI Taxonomy" id="2992113"/>
    <lineage>
        <taxon>Bacteria</taxon>
        <taxon>Pseudomonadati</taxon>
        <taxon>Pseudomonadota</taxon>
        <taxon>Alphaproteobacteria</taxon>
        <taxon>Sphingomonadales</taxon>
        <taxon>Sphingomonadaceae</taxon>
        <taxon>Sphingomonas</taxon>
    </lineage>
</organism>
<name>A0ABT3JDX3_9SPHN</name>
<dbReference type="Gene3D" id="2.170.130.10">
    <property type="entry name" value="TonB-dependent receptor, plug domain"/>
    <property type="match status" value="1"/>
</dbReference>
<comment type="caution">
    <text evidence="5">The sequence shown here is derived from an EMBL/GenBank/DDBJ whole genome shotgun (WGS) entry which is preliminary data.</text>
</comment>
<dbReference type="InterPro" id="IPR012910">
    <property type="entry name" value="Plug_dom"/>
</dbReference>
<protein>
    <submittedName>
        <fullName evidence="5">TonB-dependent receptor plug domain-containing protein</fullName>
    </submittedName>
</protein>
<reference evidence="5 6" key="1">
    <citation type="submission" date="2022-10" db="EMBL/GenBank/DDBJ databases">
        <title>Sphingomonas sp.</title>
        <authorList>
            <person name="Jin C."/>
        </authorList>
    </citation>
    <scope>NUCLEOTIDE SEQUENCE [LARGE SCALE GENOMIC DNA]</scope>
    <source>
        <strain evidence="5 6">BN140010</strain>
    </source>
</reference>
<dbReference type="RefSeq" id="WP_264881352.1">
    <property type="nucleotide sequence ID" value="NZ_JAPDOB010000001.1"/>
</dbReference>
<keyword evidence="2" id="KW-0472">Membrane</keyword>
<proteinExistence type="predicted"/>
<gene>
    <name evidence="5" type="ORF">OMW55_05200</name>
</gene>
<evidence type="ECO:0000259" key="4">
    <source>
        <dbReference type="Pfam" id="PF07715"/>
    </source>
</evidence>
<comment type="subcellular location">
    <subcellularLocation>
        <location evidence="1">Cell outer membrane</location>
    </subcellularLocation>
</comment>
<dbReference type="Gene3D" id="2.40.170.20">
    <property type="entry name" value="TonB-dependent receptor, beta-barrel domain"/>
    <property type="match status" value="1"/>
</dbReference>
<evidence type="ECO:0000256" key="3">
    <source>
        <dbReference type="ARBA" id="ARBA00023237"/>
    </source>
</evidence>
<evidence type="ECO:0000313" key="5">
    <source>
        <dbReference type="EMBL" id="MCW3797204.1"/>
    </source>
</evidence>
<evidence type="ECO:0000313" key="6">
    <source>
        <dbReference type="Proteomes" id="UP001526246"/>
    </source>
</evidence>
<dbReference type="SUPFAM" id="SSF56935">
    <property type="entry name" value="Porins"/>
    <property type="match status" value="1"/>
</dbReference>